<dbReference type="SUPFAM" id="SSF82171">
    <property type="entry name" value="DPP6 N-terminal domain-like"/>
    <property type="match status" value="1"/>
</dbReference>
<evidence type="ECO:0000313" key="2">
    <source>
        <dbReference type="EMBL" id="OGG71660.1"/>
    </source>
</evidence>
<reference evidence="2 3" key="1">
    <citation type="journal article" date="2016" name="Nat. Commun.">
        <title>Thousands of microbial genomes shed light on interconnected biogeochemical processes in an aquifer system.</title>
        <authorList>
            <person name="Anantharaman K."/>
            <person name="Brown C.T."/>
            <person name="Hug L.A."/>
            <person name="Sharon I."/>
            <person name="Castelle C.J."/>
            <person name="Probst A.J."/>
            <person name="Thomas B.C."/>
            <person name="Singh A."/>
            <person name="Wilkins M.J."/>
            <person name="Karaoz U."/>
            <person name="Brodie E.L."/>
            <person name="Williams K.H."/>
            <person name="Hubbard S.S."/>
            <person name="Banfield J.F."/>
        </authorList>
    </citation>
    <scope>NUCLEOTIDE SEQUENCE [LARGE SCALE GENOMIC DNA]</scope>
</reference>
<evidence type="ECO:0000313" key="3">
    <source>
        <dbReference type="Proteomes" id="UP000179115"/>
    </source>
</evidence>
<feature type="transmembrane region" description="Helical" evidence="1">
    <location>
        <begin position="7"/>
        <end position="26"/>
    </location>
</feature>
<keyword evidence="1" id="KW-0812">Transmembrane</keyword>
<accession>A0A1F6EDH2</accession>
<gene>
    <name evidence="2" type="ORF">A3A35_00645</name>
</gene>
<dbReference type="STRING" id="1798508.A3A35_00645"/>
<dbReference type="EMBL" id="MFLV01000011">
    <property type="protein sequence ID" value="OGG71660.1"/>
    <property type="molecule type" value="Genomic_DNA"/>
</dbReference>
<name>A0A1F6EDH2_9BACT</name>
<sequence>MSRQTIIIIAVVFFLLVLGIVGIYYLQTNKTTTPGTSGSRFDFFPFGQGPNIFSSDTSSTQGSSTTEETSFSSVQKLRQLTSVPVAGFLPLKDSQEYQVLYMERATGHVYSVSVSSGEAKRISNTTIPKVQSALWLPGGSGAVLQYLDTDEESIVTFSGAIATGTTERELAGTFLPRNILSVTLSPGGTLAYVLENGEGGDVTTSQPNGAKKTLLFSSPLKEWLVSWPATSTIMLSSKPSGETPGFLYFINTTSKTLTSVLGNVPGLTAIANRSLSRVVFAESGYGGISLKNLNTKTKEIAALPLNTLPLEKCAWSTLSDTVLFCAVPAEIPEGTYPDLWYQGSVSFVDNLWKIELDSGNSTLLGILSDQSNTTIDVVDPSISPDDRYVFFKNKNDGTLWSLELGSE</sequence>
<protein>
    <recommendedName>
        <fullName evidence="4">Dipeptidylpeptidase IV N-terminal domain-containing protein</fullName>
    </recommendedName>
</protein>
<keyword evidence="1" id="KW-0472">Membrane</keyword>
<proteinExistence type="predicted"/>
<evidence type="ECO:0008006" key="4">
    <source>
        <dbReference type="Google" id="ProtNLM"/>
    </source>
</evidence>
<organism evidence="2 3">
    <name type="scientific">Candidatus Kaiserbacteria bacterium RIFCSPLOWO2_01_FULL_51_21</name>
    <dbReference type="NCBI Taxonomy" id="1798508"/>
    <lineage>
        <taxon>Bacteria</taxon>
        <taxon>Candidatus Kaiseribacteriota</taxon>
    </lineage>
</organism>
<dbReference type="AlphaFoldDB" id="A0A1F6EDH2"/>
<evidence type="ECO:0000256" key="1">
    <source>
        <dbReference type="SAM" id="Phobius"/>
    </source>
</evidence>
<comment type="caution">
    <text evidence="2">The sequence shown here is derived from an EMBL/GenBank/DDBJ whole genome shotgun (WGS) entry which is preliminary data.</text>
</comment>
<dbReference type="Proteomes" id="UP000179115">
    <property type="component" value="Unassembled WGS sequence"/>
</dbReference>
<keyword evidence="1" id="KW-1133">Transmembrane helix</keyword>